<feature type="non-terminal residue" evidence="1">
    <location>
        <position position="1"/>
    </location>
</feature>
<evidence type="ECO:0000313" key="1">
    <source>
        <dbReference type="EMBL" id="KAK0493756.1"/>
    </source>
</evidence>
<accession>A0AA39Q0B7</accession>
<sequence>CLVFHLHTHTITSPFIFIFECVVHGTTYPLMLVRPFGEVVGPIAQKDHDLGFYWVRTKIESDPLIVSIYSVI</sequence>
<proteinExistence type="predicted"/>
<dbReference type="AlphaFoldDB" id="A0AA39Q0B7"/>
<dbReference type="EMBL" id="JAUEPU010000023">
    <property type="protein sequence ID" value="KAK0493756.1"/>
    <property type="molecule type" value="Genomic_DNA"/>
</dbReference>
<gene>
    <name evidence="1" type="ORF">EDD18DRAFT_1077919</name>
</gene>
<name>A0AA39Q0B7_9AGAR</name>
<reference evidence="1" key="1">
    <citation type="submission" date="2023-06" db="EMBL/GenBank/DDBJ databases">
        <authorList>
            <consortium name="Lawrence Berkeley National Laboratory"/>
            <person name="Ahrendt S."/>
            <person name="Sahu N."/>
            <person name="Indic B."/>
            <person name="Wong-Bajracharya J."/>
            <person name="Merenyi Z."/>
            <person name="Ke H.-M."/>
            <person name="Monk M."/>
            <person name="Kocsube S."/>
            <person name="Drula E."/>
            <person name="Lipzen A."/>
            <person name="Balint B."/>
            <person name="Henrissat B."/>
            <person name="Andreopoulos B."/>
            <person name="Martin F.M."/>
            <person name="Harder C.B."/>
            <person name="Rigling D."/>
            <person name="Ford K.L."/>
            <person name="Foster G.D."/>
            <person name="Pangilinan J."/>
            <person name="Papanicolaou A."/>
            <person name="Barry K."/>
            <person name="LaButti K."/>
            <person name="Viragh M."/>
            <person name="Koriabine M."/>
            <person name="Yan M."/>
            <person name="Riley R."/>
            <person name="Champramary S."/>
            <person name="Plett K.L."/>
            <person name="Tsai I.J."/>
            <person name="Slot J."/>
            <person name="Sipos G."/>
            <person name="Plett J."/>
            <person name="Nagy L.G."/>
            <person name="Grigoriev I.V."/>
        </authorList>
    </citation>
    <scope>NUCLEOTIDE SEQUENCE</scope>
    <source>
        <strain evidence="1">HWK02</strain>
    </source>
</reference>
<protein>
    <submittedName>
        <fullName evidence="1">Uncharacterized protein</fullName>
    </submittedName>
</protein>
<dbReference type="Proteomes" id="UP001175228">
    <property type="component" value="Unassembled WGS sequence"/>
</dbReference>
<keyword evidence="2" id="KW-1185">Reference proteome</keyword>
<organism evidence="1 2">
    <name type="scientific">Armillaria luteobubalina</name>
    <dbReference type="NCBI Taxonomy" id="153913"/>
    <lineage>
        <taxon>Eukaryota</taxon>
        <taxon>Fungi</taxon>
        <taxon>Dikarya</taxon>
        <taxon>Basidiomycota</taxon>
        <taxon>Agaricomycotina</taxon>
        <taxon>Agaricomycetes</taxon>
        <taxon>Agaricomycetidae</taxon>
        <taxon>Agaricales</taxon>
        <taxon>Marasmiineae</taxon>
        <taxon>Physalacriaceae</taxon>
        <taxon>Armillaria</taxon>
    </lineage>
</organism>
<comment type="caution">
    <text evidence="1">The sequence shown here is derived from an EMBL/GenBank/DDBJ whole genome shotgun (WGS) entry which is preliminary data.</text>
</comment>
<evidence type="ECO:0000313" key="2">
    <source>
        <dbReference type="Proteomes" id="UP001175228"/>
    </source>
</evidence>